<dbReference type="Proteomes" id="UP000474296">
    <property type="component" value="Unassembled WGS sequence"/>
</dbReference>
<feature type="compositionally biased region" description="Basic and acidic residues" evidence="1">
    <location>
        <begin position="419"/>
        <end position="429"/>
    </location>
</feature>
<feature type="compositionally biased region" description="Basic and acidic residues" evidence="1">
    <location>
        <begin position="391"/>
        <end position="402"/>
    </location>
</feature>
<keyword evidence="4" id="KW-1185">Reference proteome</keyword>
<evidence type="ECO:0000256" key="2">
    <source>
        <dbReference type="SAM" id="SignalP"/>
    </source>
</evidence>
<keyword evidence="2" id="KW-0732">Signal</keyword>
<sequence>MLKRIIYITILLAGWQSLHAQNPTPEQSNQLPFTLESQNFLKYNRNFLNPTFSLVRENSTFISPLTRNESLDFSDNTNTLLLNYSGKSGENTGIGIGLFQQNRGILSFYGATANYAYGFSLGEKAKLSFGANLSYYRSDIRTSDIIGDQTDPNLFNRDQQSILSFQPGINLTVGAFDIGVYAENLVDYDFKSSEMLTDFADKTFSGHIMYTTGLSKDAVGMFENAQLRLMARGRRQPTFQDDASDVDYQLSGNIILDLPKIGWIQSGYDQFYGAHAGIGLNLSKNISIGYNIEKAFNGDRSNLGATHEFGLAYRFNPSTDNGELAEEEEDPEEEQPVLATSAREMQELKDNVAINMQLLEDFMARQDSINRANDGRFNRLMTMLAQMQNNRPRDGRDGRDGNDGNNGTSTTNDRIITNADKDRNNRIKDNTNVGTPKTNTRTVSASKPKSNKRKGAVVINGVDEGFYLIANVYKGKDNKYFNKFFNELKEKGLDPGYFVNPKNGMKYVYLRKHNKRSDAIRSYKSNLDNSYQNELWVMDVVNDTDVRVAQKSGPKYQFDAVANNDNTVKKNDLAKKDGSSSIIGKEKSGKDVINKSDAYTSTSSPRKKIAKPKVLNAKGVDGGFYIVANVYSKKLYADRFIKKLKSEGIDAGYFINPKNNFRYVYLKKHQSWNNALTSYYSNVDETYFDNIWIMRVNTISL</sequence>
<dbReference type="EMBL" id="JAABOQ010000003">
    <property type="protein sequence ID" value="NER17430.1"/>
    <property type="molecule type" value="Genomic_DNA"/>
</dbReference>
<dbReference type="Pfam" id="PF11751">
    <property type="entry name" value="PorP_SprF"/>
    <property type="match status" value="1"/>
</dbReference>
<protein>
    <submittedName>
        <fullName evidence="3">Type IX secretion system membrane protein PorP/SprF</fullName>
    </submittedName>
</protein>
<feature type="compositionally biased region" description="Acidic residues" evidence="1">
    <location>
        <begin position="323"/>
        <end position="335"/>
    </location>
</feature>
<dbReference type="RefSeq" id="WP_164031899.1">
    <property type="nucleotide sequence ID" value="NZ_JAABOQ010000003.1"/>
</dbReference>
<proteinExistence type="predicted"/>
<feature type="region of interest" description="Disordered" evidence="1">
    <location>
        <begin position="316"/>
        <end position="335"/>
    </location>
</feature>
<evidence type="ECO:0000256" key="1">
    <source>
        <dbReference type="SAM" id="MobiDB-lite"/>
    </source>
</evidence>
<comment type="caution">
    <text evidence="3">The sequence shown here is derived from an EMBL/GenBank/DDBJ whole genome shotgun (WGS) entry which is preliminary data.</text>
</comment>
<reference evidence="3 4" key="1">
    <citation type="submission" date="2020-01" db="EMBL/GenBank/DDBJ databases">
        <title>Spongiivirga citrea KCTC 32990T.</title>
        <authorList>
            <person name="Wang G."/>
        </authorList>
    </citation>
    <scope>NUCLEOTIDE SEQUENCE [LARGE SCALE GENOMIC DNA]</scope>
    <source>
        <strain evidence="3 4">KCTC 32990</strain>
    </source>
</reference>
<accession>A0A6M0CUJ0</accession>
<evidence type="ECO:0000313" key="4">
    <source>
        <dbReference type="Proteomes" id="UP000474296"/>
    </source>
</evidence>
<feature type="region of interest" description="Disordered" evidence="1">
    <location>
        <begin position="389"/>
        <end position="451"/>
    </location>
</feature>
<feature type="compositionally biased region" description="Low complexity" evidence="1">
    <location>
        <begin position="403"/>
        <end position="414"/>
    </location>
</feature>
<dbReference type="InterPro" id="IPR019861">
    <property type="entry name" value="PorP/SprF_Bacteroidetes"/>
</dbReference>
<gene>
    <name evidence="3" type="ORF">GWK10_09420</name>
</gene>
<dbReference type="AlphaFoldDB" id="A0A6M0CUJ0"/>
<dbReference type="NCBIfam" id="TIGR03519">
    <property type="entry name" value="T9SS_PorP_fam"/>
    <property type="match status" value="1"/>
</dbReference>
<name>A0A6M0CUJ0_9FLAO</name>
<evidence type="ECO:0000313" key="3">
    <source>
        <dbReference type="EMBL" id="NER17430.1"/>
    </source>
</evidence>
<feature type="chain" id="PRO_5026884438" evidence="2">
    <location>
        <begin position="21"/>
        <end position="701"/>
    </location>
</feature>
<feature type="compositionally biased region" description="Polar residues" evidence="1">
    <location>
        <begin position="430"/>
        <end position="448"/>
    </location>
</feature>
<feature type="signal peptide" evidence="2">
    <location>
        <begin position="1"/>
        <end position="20"/>
    </location>
</feature>
<organism evidence="3 4">
    <name type="scientific">Spongiivirga citrea</name>
    <dbReference type="NCBI Taxonomy" id="1481457"/>
    <lineage>
        <taxon>Bacteria</taxon>
        <taxon>Pseudomonadati</taxon>
        <taxon>Bacteroidota</taxon>
        <taxon>Flavobacteriia</taxon>
        <taxon>Flavobacteriales</taxon>
        <taxon>Flavobacteriaceae</taxon>
        <taxon>Spongiivirga</taxon>
    </lineage>
</organism>